<proteinExistence type="predicted"/>
<evidence type="ECO:0000313" key="2">
    <source>
        <dbReference type="Proteomes" id="UP000197019"/>
    </source>
</evidence>
<evidence type="ECO:0000313" key="1">
    <source>
        <dbReference type="EMBL" id="ASF48201.1"/>
    </source>
</evidence>
<dbReference type="Proteomes" id="UP000197019">
    <property type="component" value="Chromosome"/>
</dbReference>
<evidence type="ECO:0008006" key="3">
    <source>
        <dbReference type="Google" id="ProtNLM"/>
    </source>
</evidence>
<gene>
    <name evidence="1" type="ORF">CEK71_20235</name>
</gene>
<name>A0A1Z4C3S2_9GAMM</name>
<organism evidence="1 2">
    <name type="scientific">Methylovulum psychrotolerans</name>
    <dbReference type="NCBI Taxonomy" id="1704499"/>
    <lineage>
        <taxon>Bacteria</taxon>
        <taxon>Pseudomonadati</taxon>
        <taxon>Pseudomonadota</taxon>
        <taxon>Gammaproteobacteria</taxon>
        <taxon>Methylococcales</taxon>
        <taxon>Methylococcaceae</taxon>
        <taxon>Methylovulum</taxon>
    </lineage>
</organism>
<dbReference type="KEGG" id="mpsy:CEK71_20235"/>
<dbReference type="EMBL" id="CP022129">
    <property type="protein sequence ID" value="ASF48201.1"/>
    <property type="molecule type" value="Genomic_DNA"/>
</dbReference>
<sequence>MAKSPPKNVSGQRGGMLALFGGGMSKKRWEAANLADAETITQASSFAYGAPSTTIATLLGSTGGARNRPQIYQDWIDMSRDAICSSAVKLLTTTAMGGHETSGDIVFIEKKPDIAHNKQACAFVDELAKSLGPLLNRAIYAQAYTAATFGDSYARLYTNARGVVGLYSDETMHPSLVQPYEKGGKTVGYAVYVGEKNFERLNIAQMARFKMPRIQFIPQYGIVEKAIRAVLAEDKMDRLPIVPSMAGGSLLYPAEKAYNNFNNTMFGLVAQRMNVSLDHRIVGLQMGGMTKAQQDAFGDSVVAMFNKVKAVVADAVQTGKPIVETIVSILPMFSEKQLVNLSQGNTTAQTISVDDVFFHARLLAAAFGTDLSNLGFSDQVSGWMGDGGLARTSAQSAENSRIIRIGAYDFCNDVIDIHCLTRYGKVFHESERPWQVNFYGSIAALEAEKQKAQSDKMGATLTIVQTMQMFKDMGATAEMMESMLSKNMGMEEAQAKLFAQIVNAVPPEQTGQGL</sequence>
<accession>A0A1Z4C3S2</accession>
<dbReference type="AlphaFoldDB" id="A0A1Z4C3S2"/>
<keyword evidence="2" id="KW-1185">Reference proteome</keyword>
<reference evidence="1 2" key="1">
    <citation type="submission" date="2017-06" db="EMBL/GenBank/DDBJ databases">
        <title>Genome Sequencing of the methanotroph Methylovulum psychrotolerants str. HV10-M2 isolated from a high-altitude environment.</title>
        <authorList>
            <person name="Mateos-Rivera A."/>
        </authorList>
    </citation>
    <scope>NUCLEOTIDE SEQUENCE [LARGE SCALE GENOMIC DNA]</scope>
    <source>
        <strain evidence="1 2">HV10_M2</strain>
    </source>
</reference>
<protein>
    <recommendedName>
        <fullName evidence="3">Phage portal protein</fullName>
    </recommendedName>
</protein>